<dbReference type="RefSeq" id="XP_055366901.1">
    <property type="nucleotide sequence ID" value="XM_055510926.1"/>
</dbReference>
<dbReference type="AlphaFoldDB" id="A0A9W2XYW5"/>
<dbReference type="Proteomes" id="UP000515150">
    <property type="component" value="Chromosome 8"/>
</dbReference>
<keyword evidence="1" id="KW-1017">Isopeptide bond</keyword>
<dbReference type="Pfam" id="PF16794">
    <property type="entry name" value="fn3_4"/>
    <property type="match status" value="1"/>
</dbReference>
<evidence type="ECO:0000259" key="4">
    <source>
        <dbReference type="Pfam" id="PF12012"/>
    </source>
</evidence>
<evidence type="ECO:0000259" key="5">
    <source>
        <dbReference type="Pfam" id="PF16794"/>
    </source>
</evidence>
<keyword evidence="3" id="KW-0832">Ubl conjugation</keyword>
<organism evidence="6 7">
    <name type="scientific">Betta splendens</name>
    <name type="common">Siamese fighting fish</name>
    <dbReference type="NCBI Taxonomy" id="158456"/>
    <lineage>
        <taxon>Eukaryota</taxon>
        <taxon>Metazoa</taxon>
        <taxon>Chordata</taxon>
        <taxon>Craniata</taxon>
        <taxon>Vertebrata</taxon>
        <taxon>Euteleostomi</taxon>
        <taxon>Actinopterygii</taxon>
        <taxon>Neopterygii</taxon>
        <taxon>Teleostei</taxon>
        <taxon>Neoteleostei</taxon>
        <taxon>Acanthomorphata</taxon>
        <taxon>Anabantaria</taxon>
        <taxon>Anabantiformes</taxon>
        <taxon>Anabantoidei</taxon>
        <taxon>Osphronemidae</taxon>
        <taxon>Betta</taxon>
    </lineage>
</organism>
<dbReference type="GeneID" id="114860818"/>
<gene>
    <name evidence="7" type="primary">atf7ip2</name>
</gene>
<protein>
    <submittedName>
        <fullName evidence="7">Activating transcription factor 7-interacting protein 2 isoform X1</fullName>
    </submittedName>
</protein>
<reference evidence="7" key="1">
    <citation type="submission" date="2025-08" db="UniProtKB">
        <authorList>
            <consortium name="RefSeq"/>
        </authorList>
    </citation>
    <scope>IDENTIFICATION</scope>
</reference>
<dbReference type="PANTHER" id="PTHR21446:SF6">
    <property type="entry name" value="MITOCHONDRIAL ANTIVIRAL-SIGNALING PROTEIN"/>
    <property type="match status" value="1"/>
</dbReference>
<accession>A0A9W2XYW5</accession>
<dbReference type="CTD" id="80063"/>
<keyword evidence="2" id="KW-0597">Phosphoprotein</keyword>
<dbReference type="Pfam" id="PF12012">
    <property type="entry name" value="DUF3504"/>
    <property type="match status" value="1"/>
</dbReference>
<dbReference type="PANTHER" id="PTHR21446">
    <property type="entry name" value="DUF3504 DOMAIN-CONTAINING PROTEIN"/>
    <property type="match status" value="1"/>
</dbReference>
<dbReference type="InterPro" id="IPR052787">
    <property type="entry name" value="MAVS"/>
</dbReference>
<dbReference type="InterPro" id="IPR021893">
    <property type="entry name" value="ZMYM2-like_C"/>
</dbReference>
<evidence type="ECO:0000256" key="2">
    <source>
        <dbReference type="ARBA" id="ARBA00022553"/>
    </source>
</evidence>
<proteinExistence type="predicted"/>
<dbReference type="InterPro" id="IPR056565">
    <property type="entry name" value="Fn3_ATF7IP"/>
</dbReference>
<evidence type="ECO:0000256" key="3">
    <source>
        <dbReference type="ARBA" id="ARBA00022843"/>
    </source>
</evidence>
<evidence type="ECO:0000313" key="6">
    <source>
        <dbReference type="Proteomes" id="UP000515150"/>
    </source>
</evidence>
<evidence type="ECO:0000313" key="7">
    <source>
        <dbReference type="RefSeq" id="XP_055366901.1"/>
    </source>
</evidence>
<evidence type="ECO:0000256" key="1">
    <source>
        <dbReference type="ARBA" id="ARBA00022499"/>
    </source>
</evidence>
<keyword evidence="6" id="KW-1185">Reference proteome</keyword>
<dbReference type="OrthoDB" id="2434995at2759"/>
<feature type="domain" description="Activating transcription factor 7-interacting protein Fn3" evidence="5">
    <location>
        <begin position="574"/>
        <end position="676"/>
    </location>
</feature>
<feature type="domain" description="ZMYM2-like/QRICH1 C-terminal" evidence="4">
    <location>
        <begin position="153"/>
        <end position="288"/>
    </location>
</feature>
<sequence>MEILQESEDDTGFVWFPEEEGGQDIPADNEMSLAKQAPWALKCFQTWLNTKKLKIDLKSVSKKELGVVLRQWYGSIRTSRGEQYSLGSYQSLRSGLNRYINDPPISRSWNLIQDPEFASANIVFKRVAGELKSAGKGRGTSFHPISPEDQRILKQSKALNPDNPLGLLNKVWFDIQLHFGHIGKRGFRDHHPDSFTLKCDEHGAKYFTTTCNEETAPLDREHHRAVMWEERGSPLCPVLSLEKYLKKIPPNATHLYLKPRKFIYQTDTYWYSSIPMRGKDLLQMLPSMCREAGTHMYTYRHLTATSKQVPLHAGFESREVMAVNGGRMKQLPSRSTSSGSNDKKMIRLSKSEMRAMVEQEIQRTIKENEARLQVLIDTFEQLESGDVYEHSIQKLEARINIVAKKAEAALACIITEKKNPPSSLVNIKNEIERTVPQDKSADSVEKDADLFQMMENTRKSLKKMQSETKAVKAAIAGLGRTEDLPPPVLTPYGSPNFKGHASFIKKEVEATPENANAEEQEQIQEPKAKRVKVECLSTDQSIIPARNTMEVHSYPPLPSIPFPSVLSMEAASYNIPPRPEVQVALIRDPPGLSVLWNLEKADPCAAPMDSYRVYMTAEKVTGTDNFSDWMIVGEVRAIELPIGVMVNKYKSGCKTCVAVVGKDIFNRFGPFSKVVSVVIPK</sequence>
<name>A0A9W2XYW5_BETSP</name>